<protein>
    <submittedName>
        <fullName evidence="1">Uncharacterized protein</fullName>
    </submittedName>
</protein>
<organism evidence="1 2">
    <name type="scientific">Roseivirga pacifica</name>
    <dbReference type="NCBI Taxonomy" id="1267423"/>
    <lineage>
        <taxon>Bacteria</taxon>
        <taxon>Pseudomonadati</taxon>
        <taxon>Bacteroidota</taxon>
        <taxon>Cytophagia</taxon>
        <taxon>Cytophagales</taxon>
        <taxon>Roseivirgaceae</taxon>
        <taxon>Roseivirga</taxon>
    </lineage>
</organism>
<gene>
    <name evidence="1" type="ORF">SAMN05216290_2343</name>
</gene>
<evidence type="ECO:0000313" key="1">
    <source>
        <dbReference type="EMBL" id="SEW26461.1"/>
    </source>
</evidence>
<dbReference type="AlphaFoldDB" id="A0A1I0QII4"/>
<dbReference type="Proteomes" id="UP000199437">
    <property type="component" value="Unassembled WGS sequence"/>
</dbReference>
<reference evidence="2" key="1">
    <citation type="submission" date="2016-10" db="EMBL/GenBank/DDBJ databases">
        <authorList>
            <person name="Varghese N."/>
            <person name="Submissions S."/>
        </authorList>
    </citation>
    <scope>NUCLEOTIDE SEQUENCE [LARGE SCALE GENOMIC DNA]</scope>
    <source>
        <strain evidence="2">CGMCC 1.12402</strain>
    </source>
</reference>
<sequence>MRHLNELNNFFELAISNEDCEQEVLKSLQINDICSIQLTDNVTDNFHQVIEDWEYHLYLSSRDTEIGFKEFSALQERKLPITATNRMIPPDQ</sequence>
<keyword evidence="2" id="KW-1185">Reference proteome</keyword>
<dbReference type="EMBL" id="FOIR01000002">
    <property type="protein sequence ID" value="SEW26461.1"/>
    <property type="molecule type" value="Genomic_DNA"/>
</dbReference>
<proteinExistence type="predicted"/>
<dbReference type="STRING" id="1267423.SAMN05216290_2343"/>
<dbReference type="GeneID" id="99987046"/>
<accession>A0A1I0QII4</accession>
<dbReference type="RefSeq" id="WP_090258766.1">
    <property type="nucleotide sequence ID" value="NZ_FOIR01000002.1"/>
</dbReference>
<name>A0A1I0QII4_9BACT</name>
<evidence type="ECO:0000313" key="2">
    <source>
        <dbReference type="Proteomes" id="UP000199437"/>
    </source>
</evidence>